<comment type="caution">
    <text evidence="1">The sequence shown here is derived from an EMBL/GenBank/DDBJ whole genome shotgun (WGS) entry which is preliminary data.</text>
</comment>
<dbReference type="Proteomes" id="UP000002943">
    <property type="component" value="Unassembled WGS sequence"/>
</dbReference>
<protein>
    <submittedName>
        <fullName evidence="1">Uncharacterized protein</fullName>
    </submittedName>
</protein>
<keyword evidence="2" id="KW-1185">Reference proteome</keyword>
<dbReference type="AlphaFoldDB" id="E3BGB4"/>
<proteinExistence type="predicted"/>
<accession>E3BGB4</accession>
<evidence type="ECO:0000313" key="2">
    <source>
        <dbReference type="Proteomes" id="UP000002943"/>
    </source>
</evidence>
<reference evidence="1 2" key="1">
    <citation type="journal article" date="2012" name="Int. J. Syst. Evol. Microbiol.">
        <title>Vibrio caribbeanicus sp. nov., isolated from the marine sponge Scleritoderma cyanea.</title>
        <authorList>
            <person name="Hoffmann M."/>
            <person name="Monday S.R."/>
            <person name="Allard M.W."/>
            <person name="Strain E.A."/>
            <person name="Whittaker P."/>
            <person name="Naum M."/>
            <person name="McCarthy P.J."/>
            <person name="Lopez J.V."/>
            <person name="Fischer M."/>
            <person name="Brown E.W."/>
        </authorList>
    </citation>
    <scope>NUCLEOTIDE SEQUENCE [LARGE SCALE GENOMIC DNA]</scope>
    <source>
        <strain evidence="1 2">ATCC BAA-2122</strain>
    </source>
</reference>
<organism evidence="1 2">
    <name type="scientific">Vibrio caribbeanicus ATCC BAA-2122</name>
    <dbReference type="NCBI Taxonomy" id="796620"/>
    <lineage>
        <taxon>Bacteria</taxon>
        <taxon>Pseudomonadati</taxon>
        <taxon>Pseudomonadota</taxon>
        <taxon>Gammaproteobacteria</taxon>
        <taxon>Vibrionales</taxon>
        <taxon>Vibrionaceae</taxon>
        <taxon>Vibrio</taxon>
    </lineage>
</organism>
<gene>
    <name evidence="1" type="ORF">VIBC2010_02880</name>
</gene>
<evidence type="ECO:0000313" key="1">
    <source>
        <dbReference type="EMBL" id="EFP97927.1"/>
    </source>
</evidence>
<dbReference type="EMBL" id="AEIU01000037">
    <property type="protein sequence ID" value="EFP97927.1"/>
    <property type="molecule type" value="Genomic_DNA"/>
</dbReference>
<sequence length="33" mass="3889">MLTIKSKYIEWPTAFEEKLLFKNLDLSICVGTR</sequence>
<name>E3BGB4_9VIBR</name>